<evidence type="ECO:0000313" key="3">
    <source>
        <dbReference type="Proteomes" id="UP000569329"/>
    </source>
</evidence>
<protein>
    <recommendedName>
        <fullName evidence="1">DUF397 domain-containing protein</fullName>
    </recommendedName>
</protein>
<keyword evidence="3" id="KW-1185">Reference proteome</keyword>
<reference evidence="2 3" key="1">
    <citation type="submission" date="2020-07" db="EMBL/GenBank/DDBJ databases">
        <title>Sequencing the genomes of 1000 actinobacteria strains.</title>
        <authorList>
            <person name="Klenk H.-P."/>
        </authorList>
    </citation>
    <scope>NUCLEOTIDE SEQUENCE [LARGE SCALE GENOMIC DNA]</scope>
    <source>
        <strain evidence="2 3">DSM 45975</strain>
    </source>
</reference>
<gene>
    <name evidence="2" type="ORF">FHX42_005227</name>
</gene>
<sequence length="66" mass="7257">MNMHALQEATFYKSSYSDHQGSCVEVALESGAFGLRDSKLTDSPVLAVSTHHGRAFVEAVKQGRFR</sequence>
<organism evidence="2 3">
    <name type="scientific">Halosaccharopolyspora lacisalsi</name>
    <dbReference type="NCBI Taxonomy" id="1000566"/>
    <lineage>
        <taxon>Bacteria</taxon>
        <taxon>Bacillati</taxon>
        <taxon>Actinomycetota</taxon>
        <taxon>Actinomycetes</taxon>
        <taxon>Pseudonocardiales</taxon>
        <taxon>Pseudonocardiaceae</taxon>
        <taxon>Halosaccharopolyspora</taxon>
    </lineage>
</organism>
<feature type="domain" description="DUF397" evidence="1">
    <location>
        <begin position="10"/>
        <end position="61"/>
    </location>
</feature>
<dbReference type="AlphaFoldDB" id="A0A839E450"/>
<dbReference type="Proteomes" id="UP000569329">
    <property type="component" value="Unassembled WGS sequence"/>
</dbReference>
<dbReference type="InterPro" id="IPR007278">
    <property type="entry name" value="DUF397"/>
</dbReference>
<proteinExistence type="predicted"/>
<comment type="caution">
    <text evidence="2">The sequence shown here is derived from an EMBL/GenBank/DDBJ whole genome shotgun (WGS) entry which is preliminary data.</text>
</comment>
<name>A0A839E450_9PSEU</name>
<accession>A0A839E450</accession>
<dbReference type="Pfam" id="PF04149">
    <property type="entry name" value="DUF397"/>
    <property type="match status" value="1"/>
</dbReference>
<dbReference type="EMBL" id="JACGWZ010000010">
    <property type="protein sequence ID" value="MBA8827820.1"/>
    <property type="molecule type" value="Genomic_DNA"/>
</dbReference>
<evidence type="ECO:0000313" key="2">
    <source>
        <dbReference type="EMBL" id="MBA8827820.1"/>
    </source>
</evidence>
<evidence type="ECO:0000259" key="1">
    <source>
        <dbReference type="Pfam" id="PF04149"/>
    </source>
</evidence>